<dbReference type="RefSeq" id="WP_395512347.1">
    <property type="nucleotide sequence ID" value="NZ_JBBDHD010000090.1"/>
</dbReference>
<organism evidence="6 7">
    <name type="scientific">Streptomyces racemochromogenes</name>
    <dbReference type="NCBI Taxonomy" id="67353"/>
    <lineage>
        <taxon>Bacteria</taxon>
        <taxon>Bacillati</taxon>
        <taxon>Actinomycetota</taxon>
        <taxon>Actinomycetes</taxon>
        <taxon>Kitasatosporales</taxon>
        <taxon>Streptomycetaceae</taxon>
        <taxon>Streptomyces</taxon>
    </lineage>
</organism>
<dbReference type="Gene3D" id="3.60.15.10">
    <property type="entry name" value="Ribonuclease Z/Hydroxyacylglutathione hydrolase-like"/>
    <property type="match status" value="1"/>
</dbReference>
<evidence type="ECO:0000259" key="5">
    <source>
        <dbReference type="SMART" id="SM00849"/>
    </source>
</evidence>
<comment type="similarity">
    <text evidence="1">Belongs to the metallo-beta-lactamase superfamily.</text>
</comment>
<accession>A0ABW7PKX4</accession>
<dbReference type="InterPro" id="IPR051013">
    <property type="entry name" value="MBL_superfamily_lactonases"/>
</dbReference>
<keyword evidence="3" id="KW-0378">Hydrolase</keyword>
<dbReference type="InterPro" id="IPR001279">
    <property type="entry name" value="Metallo-B-lactamas"/>
</dbReference>
<evidence type="ECO:0000313" key="6">
    <source>
        <dbReference type="EMBL" id="MFH7598666.1"/>
    </source>
</evidence>
<dbReference type="InterPro" id="IPR036866">
    <property type="entry name" value="RibonucZ/Hydroxyglut_hydro"/>
</dbReference>
<reference evidence="6 7" key="1">
    <citation type="submission" date="2024-03" db="EMBL/GenBank/DDBJ databases">
        <title>Whole genome sequencing of Streptomyces racemochromogenes, to identify antimicrobial biosynthetic gene clusters.</title>
        <authorList>
            <person name="Suryawanshi P."/>
            <person name="Krishnaraj P.U."/>
            <person name="Arun Y.P."/>
            <person name="Suryawanshi M.P."/>
            <person name="Rakshit O."/>
        </authorList>
    </citation>
    <scope>NUCLEOTIDE SEQUENCE [LARGE SCALE GENOMIC DNA]</scope>
    <source>
        <strain evidence="6 7">AUDT626</strain>
    </source>
</reference>
<dbReference type="Pfam" id="PF00753">
    <property type="entry name" value="Lactamase_B"/>
    <property type="match status" value="1"/>
</dbReference>
<proteinExistence type="inferred from homology"/>
<evidence type="ECO:0000313" key="7">
    <source>
        <dbReference type="Proteomes" id="UP001610631"/>
    </source>
</evidence>
<keyword evidence="4" id="KW-0862">Zinc</keyword>
<gene>
    <name evidence="6" type="ORF">WDV06_26765</name>
</gene>
<dbReference type="EMBL" id="JBBDHD010000090">
    <property type="protein sequence ID" value="MFH7598666.1"/>
    <property type="molecule type" value="Genomic_DNA"/>
</dbReference>
<sequence>MTNDTTQTLVLGDVEITRVIEAKGPFAAARDLVPQSGDGLWKENEDWLAPDHWQPDADLAVLALQTWVLRSGGRTVLVDTGVGNGRERPGSPLFHRREGDFMERLAAAGVRPEDVDVVVNTHVHADHVGWNTVDADGTWVPAFPNARYLIPAADDAYFGPRGGYGNGAREMDRLVYEDSVAPVHRSGQAVLWEGAHRIDGRLVLEAAPGHTPGSSVLRLESGTDRAVFVGDLLHSPVQVLQPSCNSCFCMDADQAADTRRRILGRAAEHRELVVPAHFGGSGAFEVRAEGGRFTIGGWASGI</sequence>
<evidence type="ECO:0000256" key="1">
    <source>
        <dbReference type="ARBA" id="ARBA00007749"/>
    </source>
</evidence>
<keyword evidence="2" id="KW-0479">Metal-binding</keyword>
<dbReference type="PANTHER" id="PTHR42978">
    <property type="entry name" value="QUORUM-QUENCHING LACTONASE YTNP-RELATED-RELATED"/>
    <property type="match status" value="1"/>
</dbReference>
<feature type="domain" description="Metallo-beta-lactamase" evidence="5">
    <location>
        <begin position="63"/>
        <end position="277"/>
    </location>
</feature>
<dbReference type="Proteomes" id="UP001610631">
    <property type="component" value="Unassembled WGS sequence"/>
</dbReference>
<name>A0ABW7PKX4_9ACTN</name>
<dbReference type="SMART" id="SM00849">
    <property type="entry name" value="Lactamase_B"/>
    <property type="match status" value="1"/>
</dbReference>
<evidence type="ECO:0000256" key="3">
    <source>
        <dbReference type="ARBA" id="ARBA00022801"/>
    </source>
</evidence>
<evidence type="ECO:0000256" key="4">
    <source>
        <dbReference type="ARBA" id="ARBA00022833"/>
    </source>
</evidence>
<evidence type="ECO:0000256" key="2">
    <source>
        <dbReference type="ARBA" id="ARBA00022723"/>
    </source>
</evidence>
<comment type="caution">
    <text evidence="6">The sequence shown here is derived from an EMBL/GenBank/DDBJ whole genome shotgun (WGS) entry which is preliminary data.</text>
</comment>
<keyword evidence="7" id="KW-1185">Reference proteome</keyword>
<dbReference type="SUPFAM" id="SSF56281">
    <property type="entry name" value="Metallo-hydrolase/oxidoreductase"/>
    <property type="match status" value="1"/>
</dbReference>
<protein>
    <submittedName>
        <fullName evidence="6">MBL fold metallo-hydrolase</fullName>
    </submittedName>
</protein>
<dbReference type="PANTHER" id="PTHR42978:SF6">
    <property type="entry name" value="QUORUM-QUENCHING LACTONASE YTNP-RELATED"/>
    <property type="match status" value="1"/>
</dbReference>
<dbReference type="CDD" id="cd16277">
    <property type="entry name" value="metallo-hydrolase-like_MBL-fold"/>
    <property type="match status" value="1"/>
</dbReference>